<dbReference type="EMBL" id="JBCAWK010000008">
    <property type="protein sequence ID" value="KAK8850751.1"/>
    <property type="molecule type" value="Genomic_DNA"/>
</dbReference>
<feature type="compositionally biased region" description="Basic and acidic residues" evidence="1">
    <location>
        <begin position="195"/>
        <end position="216"/>
    </location>
</feature>
<sequence length="312" mass="34245">MSLRATTPRLRAVTMLVQPASLARSRSTSLIASRYVRASMLAQHVTPLDRLATTPHLGSALATPSLLASSRLFTTSTRNYSPTSSASARSASPTQSNPNSSSSSNSRPETNTESDPDPEPELEPEPAPNASAYTRFKALSKKYGWWAVGVYLLLSSIDFSLTFLLVHSLGAERIEPVFDSGKHLYRVQRYGEEEADRLRAEDEKTREEERNQERLEGGGNKQKKSGGGIMGKTFWAEVVLAYTIHKTALLPLRAGLTVAWTPKLVGWLTKRGWVGKGGLTRAASHAQGKVRDASDRVKVASDRVKERVKRQP</sequence>
<keyword evidence="2" id="KW-1133">Transmembrane helix</keyword>
<organism evidence="4 5">
    <name type="scientific">Kwoniella newhampshirensis</name>
    <dbReference type="NCBI Taxonomy" id="1651941"/>
    <lineage>
        <taxon>Eukaryota</taxon>
        <taxon>Fungi</taxon>
        <taxon>Dikarya</taxon>
        <taxon>Basidiomycota</taxon>
        <taxon>Agaricomycotina</taxon>
        <taxon>Tremellomycetes</taxon>
        <taxon>Tremellales</taxon>
        <taxon>Cryptococcaceae</taxon>
        <taxon>Kwoniella</taxon>
    </lineage>
</organism>
<dbReference type="InterPro" id="IPR045866">
    <property type="entry name" value="FAM210A/B-like"/>
</dbReference>
<reference evidence="4 5" key="1">
    <citation type="journal article" date="2024" name="bioRxiv">
        <title>Comparative genomics of Cryptococcus and Kwoniella reveals pathogenesis evolution and contrasting karyotype dynamics via intercentromeric recombination or chromosome fusion.</title>
        <authorList>
            <person name="Coelho M.A."/>
            <person name="David-Palma M."/>
            <person name="Shea T."/>
            <person name="Bowers K."/>
            <person name="McGinley-Smith S."/>
            <person name="Mohammad A.W."/>
            <person name="Gnirke A."/>
            <person name="Yurkov A.M."/>
            <person name="Nowrousian M."/>
            <person name="Sun S."/>
            <person name="Cuomo C.A."/>
            <person name="Heitman J."/>
        </authorList>
    </citation>
    <scope>NUCLEOTIDE SEQUENCE [LARGE SCALE GENOMIC DNA]</scope>
    <source>
        <strain evidence="4 5">CBS 13917</strain>
    </source>
</reference>
<evidence type="ECO:0000256" key="1">
    <source>
        <dbReference type="SAM" id="MobiDB-lite"/>
    </source>
</evidence>
<feature type="domain" description="DUF1279" evidence="3">
    <location>
        <begin position="135"/>
        <end position="262"/>
    </location>
</feature>
<feature type="transmembrane region" description="Helical" evidence="2">
    <location>
        <begin position="143"/>
        <end position="166"/>
    </location>
</feature>
<feature type="region of interest" description="Disordered" evidence="1">
    <location>
        <begin position="78"/>
        <end position="129"/>
    </location>
</feature>
<keyword evidence="2" id="KW-0812">Transmembrane</keyword>
<dbReference type="RefSeq" id="XP_066802182.1">
    <property type="nucleotide sequence ID" value="XM_066947768.1"/>
</dbReference>
<dbReference type="PANTHER" id="PTHR21377:SF0">
    <property type="entry name" value="PROTEIN FAM210B, MITOCHONDRIAL"/>
    <property type="match status" value="1"/>
</dbReference>
<name>A0AAW0YQ32_9TREE</name>
<feature type="compositionally biased region" description="Acidic residues" evidence="1">
    <location>
        <begin position="112"/>
        <end position="124"/>
    </location>
</feature>
<feature type="region of interest" description="Disordered" evidence="1">
    <location>
        <begin position="285"/>
        <end position="312"/>
    </location>
</feature>
<feature type="compositionally biased region" description="Low complexity" evidence="1">
    <location>
        <begin position="81"/>
        <end position="111"/>
    </location>
</feature>
<dbReference type="InterPro" id="IPR009688">
    <property type="entry name" value="FAM210A/B-like_dom"/>
</dbReference>
<keyword evidence="5" id="KW-1185">Reference proteome</keyword>
<dbReference type="GeneID" id="92181929"/>
<dbReference type="Proteomes" id="UP001388673">
    <property type="component" value="Unassembled WGS sequence"/>
</dbReference>
<proteinExistence type="predicted"/>
<protein>
    <recommendedName>
        <fullName evidence="3">DUF1279 domain-containing protein</fullName>
    </recommendedName>
</protein>
<keyword evidence="2" id="KW-0472">Membrane</keyword>
<evidence type="ECO:0000313" key="4">
    <source>
        <dbReference type="EMBL" id="KAK8850751.1"/>
    </source>
</evidence>
<feature type="compositionally biased region" description="Basic and acidic residues" evidence="1">
    <location>
        <begin position="289"/>
        <end position="305"/>
    </location>
</feature>
<dbReference type="KEGG" id="kne:92181929"/>
<dbReference type="Pfam" id="PF06916">
    <property type="entry name" value="FAM210A-B_dom"/>
    <property type="match status" value="1"/>
</dbReference>
<accession>A0AAW0YQ32</accession>
<dbReference type="PANTHER" id="PTHR21377">
    <property type="entry name" value="PROTEIN FAM210B, MITOCHONDRIAL"/>
    <property type="match status" value="1"/>
</dbReference>
<gene>
    <name evidence="4" type="ORF">IAR55_004671</name>
</gene>
<dbReference type="AlphaFoldDB" id="A0AAW0YQ32"/>
<evidence type="ECO:0000259" key="3">
    <source>
        <dbReference type="Pfam" id="PF06916"/>
    </source>
</evidence>
<evidence type="ECO:0000256" key="2">
    <source>
        <dbReference type="SAM" id="Phobius"/>
    </source>
</evidence>
<feature type="region of interest" description="Disordered" evidence="1">
    <location>
        <begin position="195"/>
        <end position="225"/>
    </location>
</feature>
<dbReference type="GO" id="GO:0005739">
    <property type="term" value="C:mitochondrion"/>
    <property type="evidence" value="ECO:0007669"/>
    <property type="project" value="TreeGrafter"/>
</dbReference>
<evidence type="ECO:0000313" key="5">
    <source>
        <dbReference type="Proteomes" id="UP001388673"/>
    </source>
</evidence>
<comment type="caution">
    <text evidence="4">The sequence shown here is derived from an EMBL/GenBank/DDBJ whole genome shotgun (WGS) entry which is preliminary data.</text>
</comment>